<sequence>MTAAAKNSIEALLPCTAAQAAIAEASQDAYREQTVVRVTGPLEPGRMRLAWAQVQHDHQVTRLTLHRHDGRWVQVVRTEAHPASWAVHDLRRIPAAQHRLIVTELTHTAGQALDMRAGPLLRLDLLIESDNTALLVLTHHHAAADGSTIGLLLQALVTGYAGQPDPPRLDLVSATRRLWARTSGSPLADFADDIADMPALLPTWSEPVGLTELVTEHRTVPIDITQIKSVAATYDATLAMVVQAALLAVLAHGRSEPSACLSLAVDLRALVPEALHTGGLFLTTLPITARIGPTDTGLTIAAQLGQRGGHRRLHPDISLPQVLMAASAAGHQGMPDTLLTIQGSTRLPPAPPGLSWHRVRSTERTEFALNVDVEWSDDIVLRVQFDRARVPVHQVSELLDRVVAVLTEPSRPVATLLREPGWLRMVRSQSEVGSPELSDLLPRVLTTIRRVTQEEVGPDDDLLRAGHSSLTLMSIVVGLAEQGVPCTVGALLDQPTARAAAAYSAQRLKKNQVLTTADGIAASAFTPIEAGLLARTDRIEWGPQPMHEQSVLTFAEVLEPIAARQAWRWVIERYPALGRNWSETVQLTVPELATAKAADAHAAARSWLTAQLGTPFRPDAPLLRAALFVDARSSSLALAFHNALLDGWSFPTLIRELQRSYAAVAAGTEPPPPLGDDGHVYRRWLAGRQDGDHEFWGQALAGSVFPPRCETPPPGERAVARCRRALPDLAAVASEVGSTPNMVAAALTAAAFAHVTGQPPDEPLGVRTSARPTELPGAMRMVGQFTAELPMPQLTSTPQPWSEAIRHLAASIEAARRHSHLGETGIRFAAACPPEADLYRNLLVVEEYLPIDEWAAQAGPDAWTHRNQWRREVSPSVRTLYVEPTVGGYDLVLSTSARENSADLLAAVAAQASAMLDSPARTMPTVFGLAPALTTS</sequence>
<dbReference type="Pfam" id="PF00668">
    <property type="entry name" value="Condensation"/>
    <property type="match status" value="2"/>
</dbReference>
<dbReference type="OrthoDB" id="2472181at2"/>
<dbReference type="InterPro" id="IPR023213">
    <property type="entry name" value="CAT-like_dom_sf"/>
</dbReference>
<dbReference type="InterPro" id="IPR001242">
    <property type="entry name" value="Condensation_dom"/>
</dbReference>
<comment type="caution">
    <text evidence="4">The sequence shown here is derived from an EMBL/GenBank/DDBJ whole genome shotgun (WGS) entry which is preliminary data.</text>
</comment>
<dbReference type="Proteomes" id="UP000187486">
    <property type="component" value="Unassembled WGS sequence"/>
</dbReference>
<feature type="domain" description="Condensation" evidence="3">
    <location>
        <begin position="584"/>
        <end position="821"/>
    </location>
</feature>
<dbReference type="GO" id="GO:0043041">
    <property type="term" value="P:amino acid activation for nonribosomal peptide biosynthetic process"/>
    <property type="evidence" value="ECO:0007669"/>
    <property type="project" value="TreeGrafter"/>
</dbReference>
<dbReference type="RefSeq" id="WP_076164975.1">
    <property type="nucleotide sequence ID" value="NZ_JBEZVB010000052.1"/>
</dbReference>
<dbReference type="Gene3D" id="3.30.559.10">
    <property type="entry name" value="Chloramphenicol acetyltransferase-like domain"/>
    <property type="match status" value="2"/>
</dbReference>
<evidence type="ECO:0000256" key="1">
    <source>
        <dbReference type="ARBA" id="ARBA00001957"/>
    </source>
</evidence>
<dbReference type="GO" id="GO:0003824">
    <property type="term" value="F:catalytic activity"/>
    <property type="evidence" value="ECO:0007669"/>
    <property type="project" value="InterPro"/>
</dbReference>
<dbReference type="GO" id="GO:0008610">
    <property type="term" value="P:lipid biosynthetic process"/>
    <property type="evidence" value="ECO:0007669"/>
    <property type="project" value="UniProtKB-ARBA"/>
</dbReference>
<keyword evidence="5" id="KW-1185">Reference proteome</keyword>
<dbReference type="InterPro" id="IPR036736">
    <property type="entry name" value="ACP-like_sf"/>
</dbReference>
<feature type="domain" description="Carrier" evidence="2">
    <location>
        <begin position="444"/>
        <end position="503"/>
    </location>
</feature>
<dbReference type="Gene3D" id="1.10.1200.10">
    <property type="entry name" value="ACP-like"/>
    <property type="match status" value="1"/>
</dbReference>
<dbReference type="Pfam" id="PF00550">
    <property type="entry name" value="PP-binding"/>
    <property type="match status" value="1"/>
</dbReference>
<evidence type="ECO:0000259" key="2">
    <source>
        <dbReference type="Pfam" id="PF00550"/>
    </source>
</evidence>
<accession>A0A1R0KKA6</accession>
<dbReference type="EMBL" id="MQUQ01000017">
    <property type="protein sequence ID" value="OLZ46564.1"/>
    <property type="molecule type" value="Genomic_DNA"/>
</dbReference>
<comment type="cofactor">
    <cofactor evidence="1">
        <name>pantetheine 4'-phosphate</name>
        <dbReference type="ChEBI" id="CHEBI:47942"/>
    </cofactor>
</comment>
<feature type="domain" description="Condensation" evidence="3">
    <location>
        <begin position="21"/>
        <end position="161"/>
    </location>
</feature>
<gene>
    <name evidence="4" type="ORF">BS329_30550</name>
</gene>
<dbReference type="PANTHER" id="PTHR45527">
    <property type="entry name" value="NONRIBOSOMAL PEPTIDE SYNTHETASE"/>
    <property type="match status" value="1"/>
</dbReference>
<name>A0A1R0KKA6_9PSEU</name>
<proteinExistence type="predicted"/>
<organism evidence="4 5">
    <name type="scientific">Amycolatopsis coloradensis</name>
    <dbReference type="NCBI Taxonomy" id="76021"/>
    <lineage>
        <taxon>Bacteria</taxon>
        <taxon>Bacillati</taxon>
        <taxon>Actinomycetota</taxon>
        <taxon>Actinomycetes</taxon>
        <taxon>Pseudonocardiales</taxon>
        <taxon>Pseudonocardiaceae</taxon>
        <taxon>Amycolatopsis</taxon>
    </lineage>
</organism>
<dbReference type="SUPFAM" id="SSF47336">
    <property type="entry name" value="ACP-like"/>
    <property type="match status" value="1"/>
</dbReference>
<dbReference type="PANTHER" id="PTHR45527:SF1">
    <property type="entry name" value="FATTY ACID SYNTHASE"/>
    <property type="match status" value="1"/>
</dbReference>
<evidence type="ECO:0000313" key="5">
    <source>
        <dbReference type="Proteomes" id="UP000187486"/>
    </source>
</evidence>
<dbReference type="GO" id="GO:0005737">
    <property type="term" value="C:cytoplasm"/>
    <property type="evidence" value="ECO:0007669"/>
    <property type="project" value="TreeGrafter"/>
</dbReference>
<dbReference type="STRING" id="76021.BS329_30550"/>
<dbReference type="GO" id="GO:0031177">
    <property type="term" value="F:phosphopantetheine binding"/>
    <property type="evidence" value="ECO:0007669"/>
    <property type="project" value="TreeGrafter"/>
</dbReference>
<reference evidence="4 5" key="1">
    <citation type="submission" date="2016-01" db="EMBL/GenBank/DDBJ databases">
        <title>Amycolatopsis coloradensis genome sequencing and assembly.</title>
        <authorList>
            <person name="Mayilraj S."/>
        </authorList>
    </citation>
    <scope>NUCLEOTIDE SEQUENCE [LARGE SCALE GENOMIC DNA]</scope>
    <source>
        <strain evidence="4 5">DSM 44225</strain>
    </source>
</reference>
<evidence type="ECO:0000259" key="3">
    <source>
        <dbReference type="Pfam" id="PF00668"/>
    </source>
</evidence>
<dbReference type="AlphaFoldDB" id="A0A1R0KKA6"/>
<evidence type="ECO:0008006" key="6">
    <source>
        <dbReference type="Google" id="ProtNLM"/>
    </source>
</evidence>
<evidence type="ECO:0000313" key="4">
    <source>
        <dbReference type="EMBL" id="OLZ46564.1"/>
    </source>
</evidence>
<dbReference type="Gene3D" id="3.30.559.30">
    <property type="entry name" value="Nonribosomal peptide synthetase, condensation domain"/>
    <property type="match status" value="2"/>
</dbReference>
<protein>
    <recommendedName>
        <fullName evidence="6">Condensation domain-containing protein</fullName>
    </recommendedName>
</protein>
<dbReference type="SUPFAM" id="SSF52777">
    <property type="entry name" value="CoA-dependent acyltransferases"/>
    <property type="match status" value="4"/>
</dbReference>
<dbReference type="GO" id="GO:0044550">
    <property type="term" value="P:secondary metabolite biosynthetic process"/>
    <property type="evidence" value="ECO:0007669"/>
    <property type="project" value="TreeGrafter"/>
</dbReference>
<dbReference type="InterPro" id="IPR009081">
    <property type="entry name" value="PP-bd_ACP"/>
</dbReference>